<dbReference type="AlphaFoldDB" id="A0AAD4C8K6"/>
<evidence type="ECO:0000313" key="2">
    <source>
        <dbReference type="Proteomes" id="UP001194468"/>
    </source>
</evidence>
<evidence type="ECO:0000313" key="1">
    <source>
        <dbReference type="EMBL" id="KAF8452336.1"/>
    </source>
</evidence>
<reference evidence="1" key="1">
    <citation type="submission" date="2019-10" db="EMBL/GenBank/DDBJ databases">
        <authorList>
            <consortium name="DOE Joint Genome Institute"/>
            <person name="Kuo A."/>
            <person name="Miyauchi S."/>
            <person name="Kiss E."/>
            <person name="Drula E."/>
            <person name="Kohler A."/>
            <person name="Sanchez-Garcia M."/>
            <person name="Andreopoulos B."/>
            <person name="Barry K.W."/>
            <person name="Bonito G."/>
            <person name="Buee M."/>
            <person name="Carver A."/>
            <person name="Chen C."/>
            <person name="Cichocki N."/>
            <person name="Clum A."/>
            <person name="Culley D."/>
            <person name="Crous P.W."/>
            <person name="Fauchery L."/>
            <person name="Girlanda M."/>
            <person name="Hayes R."/>
            <person name="Keri Z."/>
            <person name="LaButti K."/>
            <person name="Lipzen A."/>
            <person name="Lombard V."/>
            <person name="Magnuson J."/>
            <person name="Maillard F."/>
            <person name="Morin E."/>
            <person name="Murat C."/>
            <person name="Nolan M."/>
            <person name="Ohm R."/>
            <person name="Pangilinan J."/>
            <person name="Pereira M."/>
            <person name="Perotto S."/>
            <person name="Peter M."/>
            <person name="Riley R."/>
            <person name="Sitrit Y."/>
            <person name="Stielow B."/>
            <person name="Szollosi G."/>
            <person name="Zifcakova L."/>
            <person name="Stursova M."/>
            <person name="Spatafora J.W."/>
            <person name="Tedersoo L."/>
            <person name="Vaario L.-M."/>
            <person name="Yamada A."/>
            <person name="Yan M."/>
            <person name="Wang P."/>
            <person name="Xu J."/>
            <person name="Bruns T."/>
            <person name="Baldrian P."/>
            <person name="Vilgalys R."/>
            <person name="Henrissat B."/>
            <person name="Grigoriev I.V."/>
            <person name="Hibbett D."/>
            <person name="Nagy L.G."/>
            <person name="Martin F.M."/>
        </authorList>
    </citation>
    <scope>NUCLEOTIDE SEQUENCE</scope>
    <source>
        <strain evidence="1">BED1</strain>
    </source>
</reference>
<organism evidence="1 2">
    <name type="scientific">Boletus edulis BED1</name>
    <dbReference type="NCBI Taxonomy" id="1328754"/>
    <lineage>
        <taxon>Eukaryota</taxon>
        <taxon>Fungi</taxon>
        <taxon>Dikarya</taxon>
        <taxon>Basidiomycota</taxon>
        <taxon>Agaricomycotina</taxon>
        <taxon>Agaricomycetes</taxon>
        <taxon>Agaricomycetidae</taxon>
        <taxon>Boletales</taxon>
        <taxon>Boletineae</taxon>
        <taxon>Boletaceae</taxon>
        <taxon>Boletoideae</taxon>
        <taxon>Boletus</taxon>
    </lineage>
</organism>
<keyword evidence="2" id="KW-1185">Reference proteome</keyword>
<gene>
    <name evidence="1" type="ORF">L210DRAFT_146022</name>
</gene>
<name>A0AAD4C8K6_BOLED</name>
<protein>
    <submittedName>
        <fullName evidence="1">Uncharacterized protein</fullName>
    </submittedName>
</protein>
<sequence length="146" mass="17052">MTRSETDILHELPSCPQVVHKEVGDISPTKIFRKPIHDSLQQYIRLESLWPHQRVMLKSWRLFAIRKQCHVSTMRCERVALSTPVPIIHCSVDQRYGGCFQILEFKSTMNEYEQHVVVMPGRVVDEDRSSHSIRRSYHPQASRSPS</sequence>
<comment type="caution">
    <text evidence="1">The sequence shown here is derived from an EMBL/GenBank/DDBJ whole genome shotgun (WGS) entry which is preliminary data.</text>
</comment>
<accession>A0AAD4C8K6</accession>
<dbReference type="EMBL" id="WHUW01000001">
    <property type="protein sequence ID" value="KAF8452336.1"/>
    <property type="molecule type" value="Genomic_DNA"/>
</dbReference>
<dbReference type="Proteomes" id="UP001194468">
    <property type="component" value="Unassembled WGS sequence"/>
</dbReference>
<proteinExistence type="predicted"/>
<reference evidence="1" key="2">
    <citation type="journal article" date="2020" name="Nat. Commun.">
        <title>Large-scale genome sequencing of mycorrhizal fungi provides insights into the early evolution of symbiotic traits.</title>
        <authorList>
            <person name="Miyauchi S."/>
            <person name="Kiss E."/>
            <person name="Kuo A."/>
            <person name="Drula E."/>
            <person name="Kohler A."/>
            <person name="Sanchez-Garcia M."/>
            <person name="Morin E."/>
            <person name="Andreopoulos B."/>
            <person name="Barry K.W."/>
            <person name="Bonito G."/>
            <person name="Buee M."/>
            <person name="Carver A."/>
            <person name="Chen C."/>
            <person name="Cichocki N."/>
            <person name="Clum A."/>
            <person name="Culley D."/>
            <person name="Crous P.W."/>
            <person name="Fauchery L."/>
            <person name="Girlanda M."/>
            <person name="Hayes R.D."/>
            <person name="Keri Z."/>
            <person name="LaButti K."/>
            <person name="Lipzen A."/>
            <person name="Lombard V."/>
            <person name="Magnuson J."/>
            <person name="Maillard F."/>
            <person name="Murat C."/>
            <person name="Nolan M."/>
            <person name="Ohm R.A."/>
            <person name="Pangilinan J."/>
            <person name="Pereira M.F."/>
            <person name="Perotto S."/>
            <person name="Peter M."/>
            <person name="Pfister S."/>
            <person name="Riley R."/>
            <person name="Sitrit Y."/>
            <person name="Stielow J.B."/>
            <person name="Szollosi G."/>
            <person name="Zifcakova L."/>
            <person name="Stursova M."/>
            <person name="Spatafora J.W."/>
            <person name="Tedersoo L."/>
            <person name="Vaario L.M."/>
            <person name="Yamada A."/>
            <person name="Yan M."/>
            <person name="Wang P."/>
            <person name="Xu J."/>
            <person name="Bruns T."/>
            <person name="Baldrian P."/>
            <person name="Vilgalys R."/>
            <person name="Dunand C."/>
            <person name="Henrissat B."/>
            <person name="Grigoriev I.V."/>
            <person name="Hibbett D."/>
            <person name="Nagy L.G."/>
            <person name="Martin F.M."/>
        </authorList>
    </citation>
    <scope>NUCLEOTIDE SEQUENCE</scope>
    <source>
        <strain evidence="1">BED1</strain>
    </source>
</reference>